<accession>A0A9Q3DGF6</accession>
<evidence type="ECO:0000313" key="2">
    <source>
        <dbReference type="Proteomes" id="UP000765509"/>
    </source>
</evidence>
<sequence length="114" mass="12568">MFCSNNGDVDCPSAKLGVPWENRSTLTEEIVIGENLVKFAECSVSYKETGELQKFVINPQRHMLIASKGRSEYLLSANPACMLQSTVLRAAKACSAKAFQALASRFRNKPLRLA</sequence>
<keyword evidence="2" id="KW-1185">Reference proteome</keyword>
<gene>
    <name evidence="1" type="ORF">O181_039262</name>
</gene>
<reference evidence="1" key="1">
    <citation type="submission" date="2021-03" db="EMBL/GenBank/DDBJ databases">
        <title>Draft genome sequence of rust myrtle Austropuccinia psidii MF-1, a brazilian biotype.</title>
        <authorList>
            <person name="Quecine M.C."/>
            <person name="Pachon D.M.R."/>
            <person name="Bonatelli M.L."/>
            <person name="Correr F.H."/>
            <person name="Franceschini L.M."/>
            <person name="Leite T.F."/>
            <person name="Margarido G.R.A."/>
            <person name="Almeida C.A."/>
            <person name="Ferrarezi J.A."/>
            <person name="Labate C.A."/>
        </authorList>
    </citation>
    <scope>NUCLEOTIDE SEQUENCE</scope>
    <source>
        <strain evidence="1">MF-1</strain>
    </source>
</reference>
<comment type="caution">
    <text evidence="1">The sequence shown here is derived from an EMBL/GenBank/DDBJ whole genome shotgun (WGS) entry which is preliminary data.</text>
</comment>
<dbReference type="EMBL" id="AVOT02015319">
    <property type="protein sequence ID" value="MBW0499547.1"/>
    <property type="molecule type" value="Genomic_DNA"/>
</dbReference>
<protein>
    <submittedName>
        <fullName evidence="1">Uncharacterized protein</fullName>
    </submittedName>
</protein>
<proteinExistence type="predicted"/>
<dbReference type="AlphaFoldDB" id="A0A9Q3DGF6"/>
<organism evidence="1 2">
    <name type="scientific">Austropuccinia psidii MF-1</name>
    <dbReference type="NCBI Taxonomy" id="1389203"/>
    <lineage>
        <taxon>Eukaryota</taxon>
        <taxon>Fungi</taxon>
        <taxon>Dikarya</taxon>
        <taxon>Basidiomycota</taxon>
        <taxon>Pucciniomycotina</taxon>
        <taxon>Pucciniomycetes</taxon>
        <taxon>Pucciniales</taxon>
        <taxon>Sphaerophragmiaceae</taxon>
        <taxon>Austropuccinia</taxon>
    </lineage>
</organism>
<dbReference type="Proteomes" id="UP000765509">
    <property type="component" value="Unassembled WGS sequence"/>
</dbReference>
<name>A0A9Q3DGF6_9BASI</name>
<evidence type="ECO:0000313" key="1">
    <source>
        <dbReference type="EMBL" id="MBW0499547.1"/>
    </source>
</evidence>